<evidence type="ECO:0000313" key="2">
    <source>
        <dbReference type="EMBL" id="KAI6645826.1"/>
    </source>
</evidence>
<keyword evidence="1" id="KW-0175">Coiled coil</keyword>
<dbReference type="AlphaFoldDB" id="A0AAV7JAS9"/>
<evidence type="ECO:0000256" key="1">
    <source>
        <dbReference type="SAM" id="Coils"/>
    </source>
</evidence>
<proteinExistence type="predicted"/>
<accession>A0AAV7JAS9</accession>
<organism evidence="2 3">
    <name type="scientific">Oopsacas minuta</name>
    <dbReference type="NCBI Taxonomy" id="111878"/>
    <lineage>
        <taxon>Eukaryota</taxon>
        <taxon>Metazoa</taxon>
        <taxon>Porifera</taxon>
        <taxon>Hexactinellida</taxon>
        <taxon>Hexasterophora</taxon>
        <taxon>Lyssacinosida</taxon>
        <taxon>Leucopsacidae</taxon>
        <taxon>Oopsacas</taxon>
    </lineage>
</organism>
<comment type="caution">
    <text evidence="2">The sequence shown here is derived from an EMBL/GenBank/DDBJ whole genome shotgun (WGS) entry which is preliminary data.</text>
</comment>
<dbReference type="EMBL" id="JAKMXF010000365">
    <property type="protein sequence ID" value="KAI6645826.1"/>
    <property type="molecule type" value="Genomic_DNA"/>
</dbReference>
<protein>
    <submittedName>
        <fullName evidence="2">Uncharacterized protein</fullName>
    </submittedName>
</protein>
<reference evidence="2 3" key="1">
    <citation type="journal article" date="2023" name="BMC Biol.">
        <title>The compact genome of the sponge Oopsacas minuta (Hexactinellida) is lacking key metazoan core genes.</title>
        <authorList>
            <person name="Santini S."/>
            <person name="Schenkelaars Q."/>
            <person name="Jourda C."/>
            <person name="Duchesne M."/>
            <person name="Belahbib H."/>
            <person name="Rocher C."/>
            <person name="Selva M."/>
            <person name="Riesgo A."/>
            <person name="Vervoort M."/>
            <person name="Leys S.P."/>
            <person name="Kodjabachian L."/>
            <person name="Le Bivic A."/>
            <person name="Borchiellini C."/>
            <person name="Claverie J.M."/>
            <person name="Renard E."/>
        </authorList>
    </citation>
    <scope>NUCLEOTIDE SEQUENCE [LARGE SCALE GENOMIC DNA]</scope>
    <source>
        <strain evidence="2">SPO-2</strain>
    </source>
</reference>
<evidence type="ECO:0000313" key="3">
    <source>
        <dbReference type="Proteomes" id="UP001165289"/>
    </source>
</evidence>
<dbReference type="Proteomes" id="UP001165289">
    <property type="component" value="Unassembled WGS sequence"/>
</dbReference>
<keyword evidence="3" id="KW-1185">Reference proteome</keyword>
<sequence length="123" mass="14618">MKREKQNLGNKLQEHEEKHIVERDSIRDTVRTLNDLRLRINQLESETLASKNTISSKELIISKKIQLISELEESESKLREERRDLFAKNRELVYENDELTQTIDILQARIKRLNQSQMRSEAT</sequence>
<name>A0AAV7JAS9_9METZ</name>
<feature type="coiled-coil region" evidence="1">
    <location>
        <begin position="26"/>
        <end position="116"/>
    </location>
</feature>
<gene>
    <name evidence="2" type="ORF">LOD99_13085</name>
</gene>